<evidence type="ECO:0000313" key="2">
    <source>
        <dbReference type="Proteomes" id="UP000520767"/>
    </source>
</evidence>
<evidence type="ECO:0008006" key="3">
    <source>
        <dbReference type="Google" id="ProtNLM"/>
    </source>
</evidence>
<dbReference type="EMBL" id="JACHJQ010000009">
    <property type="protein sequence ID" value="MBB4911307.1"/>
    <property type="molecule type" value="Genomic_DNA"/>
</dbReference>
<gene>
    <name evidence="1" type="ORF">FHR82_007567</name>
</gene>
<name>A0A7W7VI88_9PSEU</name>
<organism evidence="1 2">
    <name type="scientific">Actinophytocola algeriensis</name>
    <dbReference type="NCBI Taxonomy" id="1768010"/>
    <lineage>
        <taxon>Bacteria</taxon>
        <taxon>Bacillati</taxon>
        <taxon>Actinomycetota</taxon>
        <taxon>Actinomycetes</taxon>
        <taxon>Pseudonocardiales</taxon>
        <taxon>Pseudonocardiaceae</taxon>
    </lineage>
</organism>
<protein>
    <recommendedName>
        <fullName evidence="3">Winged helix DNA-binding domain-containing protein</fullName>
    </recommendedName>
</protein>
<dbReference type="Pfam" id="PF06224">
    <property type="entry name" value="AlkZ-like"/>
    <property type="match status" value="1"/>
</dbReference>
<sequence>MVALQGQDVRATRLAVRARTDGLTADDVDAAVARGDVVRTWAMRGTLHLLAAGDLRWVLCVFGAYFRDRQRPRRMRLGLTDDACARGVEQLTSFLRAPMTRAEIVERVDLGLAGQAAPYFLAFAALEGVICRGPERGSEPTYVLVDDGVRGGQDSLLAERYLRGYGPATPADLAVWSGLPLTTARKAFDDVRDLVEPVDGGFDCGTGTTGRPIGSACSGTSTPSCLVTESERFHFRTRKPSRRVVGS</sequence>
<dbReference type="AlphaFoldDB" id="A0A7W7VI88"/>
<dbReference type="PANTHER" id="PTHR38479">
    <property type="entry name" value="LMO0824 PROTEIN"/>
    <property type="match status" value="1"/>
</dbReference>
<evidence type="ECO:0000313" key="1">
    <source>
        <dbReference type="EMBL" id="MBB4911307.1"/>
    </source>
</evidence>
<keyword evidence="2" id="KW-1185">Reference proteome</keyword>
<proteinExistence type="predicted"/>
<dbReference type="PANTHER" id="PTHR38479:SF2">
    <property type="entry name" value="WINGED HELIX DNA-BINDING DOMAIN-CONTAINING PROTEIN"/>
    <property type="match status" value="1"/>
</dbReference>
<comment type="caution">
    <text evidence="1">The sequence shown here is derived from an EMBL/GenBank/DDBJ whole genome shotgun (WGS) entry which is preliminary data.</text>
</comment>
<dbReference type="Proteomes" id="UP000520767">
    <property type="component" value="Unassembled WGS sequence"/>
</dbReference>
<reference evidence="1 2" key="1">
    <citation type="submission" date="2020-08" db="EMBL/GenBank/DDBJ databases">
        <title>Genomic Encyclopedia of Type Strains, Phase III (KMG-III): the genomes of soil and plant-associated and newly described type strains.</title>
        <authorList>
            <person name="Whitman W."/>
        </authorList>
    </citation>
    <scope>NUCLEOTIDE SEQUENCE [LARGE SCALE GENOMIC DNA]</scope>
    <source>
        <strain evidence="1 2">CECT 8960</strain>
    </source>
</reference>
<accession>A0A7W7VI88</accession>
<dbReference type="InterPro" id="IPR009351">
    <property type="entry name" value="AlkZ-like"/>
</dbReference>